<keyword evidence="3" id="KW-1185">Reference proteome</keyword>
<accession>A0ABU4VGL3</accession>
<dbReference type="Proteomes" id="UP001277761">
    <property type="component" value="Unassembled WGS sequence"/>
</dbReference>
<evidence type="ECO:0000259" key="1">
    <source>
        <dbReference type="Pfam" id="PF01243"/>
    </source>
</evidence>
<proteinExistence type="predicted"/>
<organism evidence="2 3">
    <name type="scientific">Patulibacter brassicae</name>
    <dbReference type="NCBI Taxonomy" id="1705717"/>
    <lineage>
        <taxon>Bacteria</taxon>
        <taxon>Bacillati</taxon>
        <taxon>Actinomycetota</taxon>
        <taxon>Thermoleophilia</taxon>
        <taxon>Solirubrobacterales</taxon>
        <taxon>Patulibacteraceae</taxon>
        <taxon>Patulibacter</taxon>
    </lineage>
</organism>
<gene>
    <name evidence="2" type="ORF">SK069_05045</name>
</gene>
<dbReference type="InterPro" id="IPR011576">
    <property type="entry name" value="Pyridox_Oxase_N"/>
</dbReference>
<name>A0ABU4VGL3_9ACTN</name>
<dbReference type="PANTHER" id="PTHR42815">
    <property type="entry name" value="FAD-BINDING, PUTATIVE (AFU_ORTHOLOGUE AFUA_6G07600)-RELATED"/>
    <property type="match status" value="1"/>
</dbReference>
<sequence>MTASFHRGELAVQRRAGEAEIAARVARSVQDEIPAAAAAYLAAQAFVVVASTDAGGHPDASLLSGAPGFVRVTGPRTLVIDRIPASADPLVAALERAATPIGLLAIEPATRRRVRINGTASREGDRIVVTTEQVFANCPKYIAVREPTALAAPTLDRREDAPVLGAGDRALIEAADAFFIASTDGDGHVDASHRGGAPGFVTVGRDGTLAFPDYAGNSMFMTLGNLEVDPRVALLFVDWATGDVLELRGNATIDWSRERAATLPGARRVVDVAVAHVSRFPRASPLRWRLEELSPFNP</sequence>
<evidence type="ECO:0000313" key="3">
    <source>
        <dbReference type="Proteomes" id="UP001277761"/>
    </source>
</evidence>
<reference evidence="2 3" key="1">
    <citation type="submission" date="2023-11" db="EMBL/GenBank/DDBJ databases">
        <authorList>
            <person name="Xu M."/>
            <person name="Jiang T."/>
        </authorList>
    </citation>
    <scope>NUCLEOTIDE SEQUENCE [LARGE SCALE GENOMIC DNA]</scope>
    <source>
        <strain evidence="2 3">SD</strain>
    </source>
</reference>
<dbReference type="Gene3D" id="2.30.110.10">
    <property type="entry name" value="Electron Transport, Fmn-binding Protein, Chain A"/>
    <property type="match status" value="2"/>
</dbReference>
<comment type="caution">
    <text evidence="2">The sequence shown here is derived from an EMBL/GenBank/DDBJ whole genome shotgun (WGS) entry which is preliminary data.</text>
</comment>
<feature type="domain" description="Pyridoxamine 5'-phosphate oxidase N-terminal" evidence="1">
    <location>
        <begin position="169"/>
        <end position="269"/>
    </location>
</feature>
<dbReference type="SUPFAM" id="SSF50475">
    <property type="entry name" value="FMN-binding split barrel"/>
    <property type="match status" value="2"/>
</dbReference>
<dbReference type="PANTHER" id="PTHR42815:SF2">
    <property type="entry name" value="FAD-BINDING, PUTATIVE (AFU_ORTHOLOGUE AFUA_6G07600)-RELATED"/>
    <property type="match status" value="1"/>
</dbReference>
<dbReference type="RefSeq" id="WP_319953105.1">
    <property type="nucleotide sequence ID" value="NZ_JAXAVX010000002.1"/>
</dbReference>
<dbReference type="Pfam" id="PF01243">
    <property type="entry name" value="PNPOx_N"/>
    <property type="match status" value="1"/>
</dbReference>
<protein>
    <submittedName>
        <fullName evidence="2">Pyridoxamine 5'-phosphate oxidase family protein</fullName>
    </submittedName>
</protein>
<dbReference type="EMBL" id="JAXAVX010000002">
    <property type="protein sequence ID" value="MDX8150952.1"/>
    <property type="molecule type" value="Genomic_DNA"/>
</dbReference>
<dbReference type="InterPro" id="IPR012349">
    <property type="entry name" value="Split_barrel_FMN-bd"/>
</dbReference>
<evidence type="ECO:0000313" key="2">
    <source>
        <dbReference type="EMBL" id="MDX8150952.1"/>
    </source>
</evidence>